<evidence type="ECO:0000313" key="3">
    <source>
        <dbReference type="Proteomes" id="UP000695802"/>
    </source>
</evidence>
<gene>
    <name evidence="2" type="ORF">JR064_13910</name>
</gene>
<accession>A0ABS3B4W7</accession>
<name>A0ABS3B4W7_9XANT</name>
<evidence type="ECO:0000256" key="1">
    <source>
        <dbReference type="SAM" id="Phobius"/>
    </source>
</evidence>
<organism evidence="2 3">
    <name type="scientific">Xanthomonas bonasiae</name>
    <dbReference type="NCBI Taxonomy" id="2810351"/>
    <lineage>
        <taxon>Bacteria</taxon>
        <taxon>Pseudomonadati</taxon>
        <taxon>Pseudomonadota</taxon>
        <taxon>Gammaproteobacteria</taxon>
        <taxon>Lysobacterales</taxon>
        <taxon>Lysobacteraceae</taxon>
        <taxon>Xanthomonas</taxon>
    </lineage>
</organism>
<dbReference type="RefSeq" id="WP_206230097.1">
    <property type="nucleotide sequence ID" value="NZ_JAFIWB010000015.1"/>
</dbReference>
<evidence type="ECO:0000313" key="2">
    <source>
        <dbReference type="EMBL" id="MBN6103256.1"/>
    </source>
</evidence>
<dbReference type="EMBL" id="JAFIWB010000015">
    <property type="protein sequence ID" value="MBN6103256.1"/>
    <property type="molecule type" value="Genomic_DNA"/>
</dbReference>
<keyword evidence="3" id="KW-1185">Reference proteome</keyword>
<keyword evidence="1" id="KW-0472">Membrane</keyword>
<keyword evidence="1" id="KW-0812">Transmembrane</keyword>
<reference evidence="2 3" key="1">
    <citation type="submission" date="2021-02" db="EMBL/GenBank/DDBJ databases">
        <title>Taxonomically Unique Crown Gall-Associated Xanthomonas Stains Have Deficiency in Virulence Repertories.</title>
        <authorList>
            <person name="Mafakheri H."/>
            <person name="Taghavi S.M."/>
            <person name="Dimkic I."/>
            <person name="Nemanja K."/>
            <person name="Osdaghi E."/>
        </authorList>
    </citation>
    <scope>NUCLEOTIDE SEQUENCE [LARGE SCALE GENOMIC DNA]</scope>
    <source>
        <strain evidence="2 3">FX4</strain>
    </source>
</reference>
<dbReference type="Proteomes" id="UP000695802">
    <property type="component" value="Unassembled WGS sequence"/>
</dbReference>
<sequence>MANALIALVLIEGALLVLWSRAYWPWGIPLFSRRIAVPTAALLHFPFDRLESEVAAEKWPALVFRPLSKRAWAFRESFGLHFGWRYPPIMRGLIVIDRQRSEIRVVGLCNWSVLFAVATLVLQWL</sequence>
<protein>
    <submittedName>
        <fullName evidence="2">Uncharacterized protein</fullName>
    </submittedName>
</protein>
<keyword evidence="1" id="KW-1133">Transmembrane helix</keyword>
<feature type="transmembrane region" description="Helical" evidence="1">
    <location>
        <begin position="6"/>
        <end position="24"/>
    </location>
</feature>
<comment type="caution">
    <text evidence="2">The sequence shown here is derived from an EMBL/GenBank/DDBJ whole genome shotgun (WGS) entry which is preliminary data.</text>
</comment>
<feature type="transmembrane region" description="Helical" evidence="1">
    <location>
        <begin position="105"/>
        <end position="124"/>
    </location>
</feature>
<proteinExistence type="predicted"/>